<dbReference type="GO" id="GO:0016301">
    <property type="term" value="F:kinase activity"/>
    <property type="evidence" value="ECO:0007669"/>
    <property type="project" value="UniProtKB-KW"/>
</dbReference>
<keyword evidence="2" id="KW-1185">Reference proteome</keyword>
<dbReference type="KEGG" id="xdi:EZH22_26870"/>
<evidence type="ECO:0000313" key="1">
    <source>
        <dbReference type="EMBL" id="QRG06513.1"/>
    </source>
</evidence>
<dbReference type="AlphaFoldDB" id="A0A974PNJ0"/>
<keyword evidence="1" id="KW-0808">Transferase</keyword>
<evidence type="ECO:0000313" key="2">
    <source>
        <dbReference type="Proteomes" id="UP000596427"/>
    </source>
</evidence>
<organism evidence="1 2">
    <name type="scientific">Xanthobacter dioxanivorans</name>
    <dbReference type="NCBI Taxonomy" id="2528964"/>
    <lineage>
        <taxon>Bacteria</taxon>
        <taxon>Pseudomonadati</taxon>
        <taxon>Pseudomonadota</taxon>
        <taxon>Alphaproteobacteria</taxon>
        <taxon>Hyphomicrobiales</taxon>
        <taxon>Xanthobacteraceae</taxon>
        <taxon>Xanthobacter</taxon>
    </lineage>
</organism>
<sequence>MPTLIRLLAILGILFGLAYAGVWALATKVEPQERELSFTVPQERIGK</sequence>
<dbReference type="Proteomes" id="UP000596427">
    <property type="component" value="Chromosome"/>
</dbReference>
<keyword evidence="1" id="KW-0418">Kinase</keyword>
<reference evidence="1 2" key="1">
    <citation type="submission" date="2020-10" db="EMBL/GenBank/DDBJ databases">
        <title>Degradation of 1,4-Dioxane by Xanthobacter sp. YN2, via a Novel Group-2 Soluble Di-Iron Monooxygenase.</title>
        <authorList>
            <person name="Ma F."/>
            <person name="Wang Y."/>
            <person name="Yang J."/>
            <person name="Guo H."/>
            <person name="Su D."/>
            <person name="Yu L."/>
        </authorList>
    </citation>
    <scope>NUCLEOTIDE SEQUENCE [LARGE SCALE GENOMIC DNA]</scope>
    <source>
        <strain evidence="1 2">YN2</strain>
    </source>
</reference>
<protein>
    <submittedName>
        <fullName evidence="1">Histidine kinase</fullName>
    </submittedName>
</protein>
<name>A0A974PNJ0_9HYPH</name>
<accession>A0A974PNJ0</accession>
<proteinExistence type="predicted"/>
<dbReference type="RefSeq" id="WP_203193420.1">
    <property type="nucleotide sequence ID" value="NZ_CP063362.1"/>
</dbReference>
<dbReference type="EMBL" id="CP063362">
    <property type="protein sequence ID" value="QRG06513.1"/>
    <property type="molecule type" value="Genomic_DNA"/>
</dbReference>
<gene>
    <name evidence="1" type="ORF">EZH22_26870</name>
</gene>